<proteinExistence type="predicted"/>
<protein>
    <submittedName>
        <fullName evidence="3">Carboxylate--amine ligase</fullName>
    </submittedName>
</protein>
<keyword evidence="1" id="KW-0547">Nucleotide-binding</keyword>
<evidence type="ECO:0000259" key="2">
    <source>
        <dbReference type="PROSITE" id="PS50975"/>
    </source>
</evidence>
<dbReference type="RefSeq" id="WP_113853618.1">
    <property type="nucleotide sequence ID" value="NZ_PDCH01000009.1"/>
</dbReference>
<comment type="caution">
    <text evidence="3">The sequence shown here is derived from an EMBL/GenBank/DDBJ whole genome shotgun (WGS) entry which is preliminary data.</text>
</comment>
<accession>A0A366KD40</accession>
<dbReference type="PROSITE" id="PS50975">
    <property type="entry name" value="ATP_GRASP"/>
    <property type="match status" value="1"/>
</dbReference>
<evidence type="ECO:0000313" key="4">
    <source>
        <dbReference type="Proteomes" id="UP000252345"/>
    </source>
</evidence>
<dbReference type="GO" id="GO:0016874">
    <property type="term" value="F:ligase activity"/>
    <property type="evidence" value="ECO:0007669"/>
    <property type="project" value="UniProtKB-KW"/>
</dbReference>
<dbReference type="GO" id="GO:0046872">
    <property type="term" value="F:metal ion binding"/>
    <property type="evidence" value="ECO:0007669"/>
    <property type="project" value="InterPro"/>
</dbReference>
<dbReference type="Gene3D" id="3.30.470.20">
    <property type="entry name" value="ATP-grasp fold, B domain"/>
    <property type="match status" value="1"/>
</dbReference>
<keyword evidence="4" id="KW-1185">Reference proteome</keyword>
<dbReference type="EMBL" id="PDCH01000009">
    <property type="protein sequence ID" value="RBP99142.1"/>
    <property type="molecule type" value="Genomic_DNA"/>
</dbReference>
<dbReference type="Proteomes" id="UP000252345">
    <property type="component" value="Unassembled WGS sequence"/>
</dbReference>
<feature type="domain" description="ATP-grasp" evidence="2">
    <location>
        <begin position="125"/>
        <end position="326"/>
    </location>
</feature>
<dbReference type="AlphaFoldDB" id="A0A366KD40"/>
<keyword evidence="3" id="KW-0436">Ligase</keyword>
<organism evidence="3 4">
    <name type="scientific">Bifidobacterium xylocopae</name>
    <dbReference type="NCBI Taxonomy" id="2493119"/>
    <lineage>
        <taxon>Bacteria</taxon>
        <taxon>Bacillati</taxon>
        <taxon>Actinomycetota</taxon>
        <taxon>Actinomycetes</taxon>
        <taxon>Bifidobacteriales</taxon>
        <taxon>Bifidobacteriaceae</taxon>
        <taxon>Bifidobacterium</taxon>
    </lineage>
</organism>
<keyword evidence="1" id="KW-0067">ATP-binding</keyword>
<sequence>MNDFQPIILGSDINAYGMARAFHEAYGIRSIAFAHFQLSPTKYSRIIDVRVTPGFGEPETFVRTLIDFARGFRPGRAKPKLLLIPCGDSYANLLAGARERLKPYYVFNTLSTELNRRLSLKSSFYELCEEHGLPHPVTRTVDAAGVARGDYRHLPFDYPVAMKPADSDEWLGVDFPGRKKAFIIEGPDELETLIKRSYKAGYTGQMVIQDFIPGDDSRMRVLNAYVDQHHRVRMMMLGHPLLEDPTPEAVGNYAAIIPDYNEAVFEPVKAFLEDIGYQGVANFDMKYDERDGEYKLFEINLRQGRSSYFVTLNGANLARYFVEDLVEDSPFDGRTRYARGSKLWMEIPRSIFRDYVEPGADKERGLAMLDSGDWGTTLEYRRDMTPLRWLMIRHMFNIYTKRYKQYFTRKGDL</sequence>
<evidence type="ECO:0000256" key="1">
    <source>
        <dbReference type="PROSITE-ProRule" id="PRU00409"/>
    </source>
</evidence>
<dbReference type="InterPro" id="IPR011761">
    <property type="entry name" value="ATP-grasp"/>
</dbReference>
<dbReference type="SUPFAM" id="SSF56059">
    <property type="entry name" value="Glutathione synthetase ATP-binding domain-like"/>
    <property type="match status" value="1"/>
</dbReference>
<dbReference type="GO" id="GO:0005524">
    <property type="term" value="F:ATP binding"/>
    <property type="evidence" value="ECO:0007669"/>
    <property type="project" value="UniProtKB-UniRule"/>
</dbReference>
<reference evidence="3 4" key="1">
    <citation type="submission" date="2017-10" db="EMBL/GenBank/DDBJ databases">
        <title>Bifidobacterium xylocopum sp. nov. and Bifidobacterium aemilianum sp. nov., from the carpenter bee (Xylocopa violacea) digestive tract.</title>
        <authorList>
            <person name="Alberoni D."/>
            <person name="Baffoni L."/>
            <person name="Di Gioia D."/>
            <person name="Gaggia F."/>
            <person name="Biavati B."/>
        </authorList>
    </citation>
    <scope>NUCLEOTIDE SEQUENCE [LARGE SCALE GENOMIC DNA]</scope>
    <source>
        <strain evidence="3 4">XV2</strain>
    </source>
</reference>
<evidence type="ECO:0000313" key="3">
    <source>
        <dbReference type="EMBL" id="RBP99142.1"/>
    </source>
</evidence>
<name>A0A366KD40_9BIFI</name>
<dbReference type="OrthoDB" id="5420347at2"/>
<gene>
    <name evidence="3" type="ORF">CRD59_05105</name>
</gene>